<dbReference type="SUPFAM" id="SSF53850">
    <property type="entry name" value="Periplasmic binding protein-like II"/>
    <property type="match status" value="1"/>
</dbReference>
<dbReference type="STRING" id="1123062.SAMN02745775_111168"/>
<dbReference type="Proteomes" id="UP000199473">
    <property type="component" value="Unassembled WGS sequence"/>
</dbReference>
<name>A0A1I4DRK5_9PROT</name>
<dbReference type="PIRSF" id="PIRSF017082">
    <property type="entry name" value="YflP"/>
    <property type="match status" value="1"/>
</dbReference>
<dbReference type="InterPro" id="IPR042100">
    <property type="entry name" value="Bug_dom1"/>
</dbReference>
<evidence type="ECO:0000256" key="1">
    <source>
        <dbReference type="ARBA" id="ARBA00006987"/>
    </source>
</evidence>
<keyword evidence="4" id="KW-1185">Reference proteome</keyword>
<dbReference type="PANTHER" id="PTHR42928:SF5">
    <property type="entry name" value="BLR1237 PROTEIN"/>
    <property type="match status" value="1"/>
</dbReference>
<proteinExistence type="inferred from homology"/>
<feature type="signal peptide" evidence="2">
    <location>
        <begin position="1"/>
        <end position="23"/>
    </location>
</feature>
<reference evidence="3 4" key="1">
    <citation type="submission" date="2016-10" db="EMBL/GenBank/DDBJ databases">
        <authorList>
            <person name="de Groot N.N."/>
        </authorList>
    </citation>
    <scope>NUCLEOTIDE SEQUENCE [LARGE SCALE GENOMIC DNA]</scope>
    <source>
        <strain evidence="3 4">DSM 19981</strain>
    </source>
</reference>
<dbReference type="Pfam" id="PF03401">
    <property type="entry name" value="TctC"/>
    <property type="match status" value="1"/>
</dbReference>
<evidence type="ECO:0000313" key="4">
    <source>
        <dbReference type="Proteomes" id="UP000199473"/>
    </source>
</evidence>
<organism evidence="3 4">
    <name type="scientific">Falsiroseomonas stagni DSM 19981</name>
    <dbReference type="NCBI Taxonomy" id="1123062"/>
    <lineage>
        <taxon>Bacteria</taxon>
        <taxon>Pseudomonadati</taxon>
        <taxon>Pseudomonadota</taxon>
        <taxon>Alphaproteobacteria</taxon>
        <taxon>Acetobacterales</taxon>
        <taxon>Roseomonadaceae</taxon>
        <taxon>Falsiroseomonas</taxon>
    </lineage>
</organism>
<dbReference type="RefSeq" id="WP_245762231.1">
    <property type="nucleotide sequence ID" value="NZ_FOSQ01000011.1"/>
</dbReference>
<dbReference type="AlphaFoldDB" id="A0A1I4DRK5"/>
<dbReference type="InterPro" id="IPR005064">
    <property type="entry name" value="BUG"/>
</dbReference>
<evidence type="ECO:0000256" key="2">
    <source>
        <dbReference type="SAM" id="SignalP"/>
    </source>
</evidence>
<sequence>MLSLTRQALLGLGLAAAFVQASAAQVAFPQRPVTMIVGFAAGGPSDVVARLVAAPMGADLGQPVVVENIPGAGGTIGHARLLQARPDGHVIMLGGLGQATVPTLYRRLPFDPVGSVKPIGLINEVPMTIVARRTFPASSLAEFVAVARREGERLNIGNAGVGSTSHLCGLLLMSALGTPMTTVPYRGSALVLNDLVSGTLDVGCDQTTNTAEQIRSGTIRALAVSTAERVAALPDLPTAAEAGLAEMRMSGWTMLYAHAGTPQPVLERLNRALLAALRDEGLVRRFADLGTAPVAADRATPEAGRAFWDAEIARWRPLILASNQFAD</sequence>
<evidence type="ECO:0000313" key="3">
    <source>
        <dbReference type="EMBL" id="SFK94676.1"/>
    </source>
</evidence>
<feature type="chain" id="PRO_5011612813" evidence="2">
    <location>
        <begin position="24"/>
        <end position="327"/>
    </location>
</feature>
<comment type="similarity">
    <text evidence="1">Belongs to the UPF0065 (bug) family.</text>
</comment>
<protein>
    <submittedName>
        <fullName evidence="3">Tripartite-type tricarboxylate transporter, receptor component TctC</fullName>
    </submittedName>
</protein>
<dbReference type="PANTHER" id="PTHR42928">
    <property type="entry name" value="TRICARBOXYLATE-BINDING PROTEIN"/>
    <property type="match status" value="1"/>
</dbReference>
<dbReference type="Gene3D" id="3.40.190.150">
    <property type="entry name" value="Bordetella uptake gene, domain 1"/>
    <property type="match status" value="1"/>
</dbReference>
<accession>A0A1I4DRK5</accession>
<keyword evidence="3" id="KW-0675">Receptor</keyword>
<gene>
    <name evidence="3" type="ORF">SAMN02745775_111168</name>
</gene>
<dbReference type="Gene3D" id="3.40.190.10">
    <property type="entry name" value="Periplasmic binding protein-like II"/>
    <property type="match status" value="1"/>
</dbReference>
<keyword evidence="2" id="KW-0732">Signal</keyword>
<dbReference type="EMBL" id="FOSQ01000011">
    <property type="protein sequence ID" value="SFK94676.1"/>
    <property type="molecule type" value="Genomic_DNA"/>
</dbReference>